<feature type="compositionally biased region" description="Polar residues" evidence="1">
    <location>
        <begin position="265"/>
        <end position="275"/>
    </location>
</feature>
<dbReference type="AlphaFoldDB" id="A0A1X2ILF5"/>
<proteinExistence type="predicted"/>
<feature type="region of interest" description="Disordered" evidence="1">
    <location>
        <begin position="255"/>
        <end position="357"/>
    </location>
</feature>
<keyword evidence="3" id="KW-1185">Reference proteome</keyword>
<dbReference type="Gene3D" id="3.10.20.90">
    <property type="entry name" value="Phosphatidylinositol 3-kinase Catalytic Subunit, Chain A, domain 1"/>
    <property type="match status" value="1"/>
</dbReference>
<evidence type="ECO:0008006" key="4">
    <source>
        <dbReference type="Google" id="ProtNLM"/>
    </source>
</evidence>
<evidence type="ECO:0000256" key="1">
    <source>
        <dbReference type="SAM" id="MobiDB-lite"/>
    </source>
</evidence>
<evidence type="ECO:0000313" key="2">
    <source>
        <dbReference type="EMBL" id="ORZ18603.1"/>
    </source>
</evidence>
<feature type="compositionally biased region" description="Polar residues" evidence="1">
    <location>
        <begin position="305"/>
        <end position="319"/>
    </location>
</feature>
<dbReference type="GO" id="GO:0030968">
    <property type="term" value="P:endoplasmic reticulum unfolded protein response"/>
    <property type="evidence" value="ECO:0007669"/>
    <property type="project" value="TreeGrafter"/>
</dbReference>
<gene>
    <name evidence="2" type="ORF">BCR42DRAFT_411247</name>
</gene>
<organism evidence="2 3">
    <name type="scientific">Absidia repens</name>
    <dbReference type="NCBI Taxonomy" id="90262"/>
    <lineage>
        <taxon>Eukaryota</taxon>
        <taxon>Fungi</taxon>
        <taxon>Fungi incertae sedis</taxon>
        <taxon>Mucoromycota</taxon>
        <taxon>Mucoromycotina</taxon>
        <taxon>Mucoromycetes</taxon>
        <taxon>Mucorales</taxon>
        <taxon>Cunninghamellaceae</taxon>
        <taxon>Absidia</taxon>
    </lineage>
</organism>
<dbReference type="InterPro" id="IPR029071">
    <property type="entry name" value="Ubiquitin-like_domsf"/>
</dbReference>
<evidence type="ECO:0000313" key="3">
    <source>
        <dbReference type="Proteomes" id="UP000193560"/>
    </source>
</evidence>
<dbReference type="EMBL" id="MCGE01000008">
    <property type="protein sequence ID" value="ORZ18603.1"/>
    <property type="molecule type" value="Genomic_DNA"/>
</dbReference>
<comment type="caution">
    <text evidence="2">The sequence shown here is derived from an EMBL/GenBank/DDBJ whole genome shotgun (WGS) entry which is preliminary data.</text>
</comment>
<dbReference type="SUPFAM" id="SSF54236">
    <property type="entry name" value="Ubiquitin-like"/>
    <property type="match status" value="1"/>
</dbReference>
<dbReference type="STRING" id="90262.A0A1X2ILF5"/>
<dbReference type="InterPro" id="IPR039751">
    <property type="entry name" value="HERPUD1/2"/>
</dbReference>
<dbReference type="Proteomes" id="UP000193560">
    <property type="component" value="Unassembled WGS sequence"/>
</dbReference>
<reference evidence="2 3" key="1">
    <citation type="submission" date="2016-07" db="EMBL/GenBank/DDBJ databases">
        <title>Pervasive Adenine N6-methylation of Active Genes in Fungi.</title>
        <authorList>
            <consortium name="DOE Joint Genome Institute"/>
            <person name="Mondo S.J."/>
            <person name="Dannebaum R.O."/>
            <person name="Kuo R.C."/>
            <person name="Labutti K."/>
            <person name="Haridas S."/>
            <person name="Kuo A."/>
            <person name="Salamov A."/>
            <person name="Ahrendt S.R."/>
            <person name="Lipzen A."/>
            <person name="Sullivan W."/>
            <person name="Andreopoulos W.B."/>
            <person name="Clum A."/>
            <person name="Lindquist E."/>
            <person name="Daum C."/>
            <person name="Ramamoorthy G.K."/>
            <person name="Gryganskyi A."/>
            <person name="Culley D."/>
            <person name="Magnuson J.K."/>
            <person name="James T.Y."/>
            <person name="O'Malley M.A."/>
            <person name="Stajich J.E."/>
            <person name="Spatafora J.W."/>
            <person name="Visel A."/>
            <person name="Grigoriev I.V."/>
        </authorList>
    </citation>
    <scope>NUCLEOTIDE SEQUENCE [LARGE SCALE GENOMIC DNA]</scope>
    <source>
        <strain evidence="2 3">NRRL 1336</strain>
    </source>
</reference>
<feature type="compositionally biased region" description="Low complexity" evidence="1">
    <location>
        <begin position="320"/>
        <end position="339"/>
    </location>
</feature>
<dbReference type="PANTHER" id="PTHR12943:SF27">
    <property type="entry name" value="HOMOCYSTEINE-INDUCED ENDOPLASMIC RETICULUM PROTEIN, ISOFORM A"/>
    <property type="match status" value="1"/>
</dbReference>
<name>A0A1X2ILF5_9FUNG</name>
<dbReference type="PANTHER" id="PTHR12943">
    <property type="entry name" value="HOMOCYSTEINE-RESPONSIVE ENDOPLASMIC RETICULUM-RESIDENT UNIQUITIN-LIKE DOMAIN HERPUD PROTEIN FAMILY MEMBER"/>
    <property type="match status" value="1"/>
</dbReference>
<sequence length="388" mass="42699">MELDKHTITRLIHISSPLWDQQLSIPLNEHFTIASLKKTIQVKHPRHPLPKYQLVTFHGKTLLDTETLFDILDQIDTSTAPSFHLAVVVENPPLTRSGSSTNTPYSSLSSNYNSASPPVVQPIISSTTTTPVHTSLTAVEPLLPPMTVYQVIAINEHLYLAPVLVPAYNSLPSYSATEPPASAPTVARDGNQSRARQRNTRLSIVLKWVVVLFLVFYNGSLDKTLFIIVLSLLIFMYRRGPIRLVIRRVPLQNGQPGGGDDNAHGQLTEQQGIPSQQPPLVPQENHRSEYSASSLPLNQPELDPNQAQQPQYQSGQTVQPTAPAPTSGTTSTQIATTPQERLSLPDPELLPNGTDNSITTTRLSVLKRAVFIFVASLWPNYGRGTRLA</sequence>
<protein>
    <recommendedName>
        <fullName evidence="4">Ubiquitin-like domain-containing protein</fullName>
    </recommendedName>
</protein>
<accession>A0A1X2ILF5</accession>
<dbReference type="OrthoDB" id="21589at2759"/>